<organism evidence="1 2">
    <name type="scientific">Kaustia mangrovi</name>
    <dbReference type="NCBI Taxonomy" id="2593653"/>
    <lineage>
        <taxon>Bacteria</taxon>
        <taxon>Pseudomonadati</taxon>
        <taxon>Pseudomonadota</taxon>
        <taxon>Alphaproteobacteria</taxon>
        <taxon>Hyphomicrobiales</taxon>
        <taxon>Parvibaculaceae</taxon>
        <taxon>Kaustia</taxon>
    </lineage>
</organism>
<dbReference type="InterPro" id="IPR021251">
    <property type="entry name" value="DUF2793"/>
</dbReference>
<dbReference type="Pfam" id="PF10983">
    <property type="entry name" value="DUF2793"/>
    <property type="match status" value="1"/>
</dbReference>
<evidence type="ECO:0000313" key="2">
    <source>
        <dbReference type="Proteomes" id="UP000593594"/>
    </source>
</evidence>
<sequence length="333" mass="34927">MADSAHLRLPYLEAAQAQKHVTHNEALDVLDALIHLTVADRHLGSPPLGAVEGDRYIVADGATDDWAGQEDAVAIYQADAWVFHAPRRGWLAWVEDEATLLIWTGSAWANLFSALAGVNNLARLGVGTAADAGNPLSAKINKALFAALSSGEGGTGDLRYTLNKEAAGNVLSMLFQSGWGGRAEFGLVGSDDVTLKVSGDGAAWHDALRIDRNSGAVDLPNGFSGAHSLSRQWASISSGALAIDYRAGQHVEVTLDQDVTALSVTDWPADGGDIVLLVKQDGTGGRSVAWPAGWRVAGGVAPAVTPTAWAMDRFRVSFDGATVFLDTLGQAYG</sequence>
<proteinExistence type="predicted"/>
<dbReference type="EMBL" id="CP058214">
    <property type="protein sequence ID" value="QPC41985.1"/>
    <property type="molecule type" value="Genomic_DNA"/>
</dbReference>
<evidence type="ECO:0000313" key="1">
    <source>
        <dbReference type="EMBL" id="QPC41985.1"/>
    </source>
</evidence>
<dbReference type="Proteomes" id="UP000593594">
    <property type="component" value="Chromosome"/>
</dbReference>
<dbReference type="AlphaFoldDB" id="A0A7S8HAV8"/>
<accession>A0A7S8HAV8</accession>
<dbReference type="RefSeq" id="WP_213163212.1">
    <property type="nucleotide sequence ID" value="NZ_CP058214.1"/>
</dbReference>
<dbReference type="KEGG" id="kmn:HW532_04210"/>
<name>A0A7S8HAV8_9HYPH</name>
<reference evidence="1 2" key="1">
    <citation type="submission" date="2020-06" db="EMBL/GenBank/DDBJ databases">
        <title>Genome sequence of 2 isolates from Red Sea Mangroves.</title>
        <authorList>
            <person name="Sefrji F."/>
            <person name="Michoud G."/>
            <person name="Merlino G."/>
            <person name="Daffonchio D."/>
        </authorList>
    </citation>
    <scope>NUCLEOTIDE SEQUENCE [LARGE SCALE GENOMIC DNA]</scope>
    <source>
        <strain evidence="1 2">R1DC25</strain>
    </source>
</reference>
<protein>
    <submittedName>
        <fullName evidence="1">DUF2793 domain-containing protein</fullName>
    </submittedName>
</protein>
<gene>
    <name evidence="1" type="ORF">HW532_04210</name>
</gene>
<keyword evidence="2" id="KW-1185">Reference proteome</keyword>